<feature type="domain" description="Gamma tubulin complex component protein N-terminal" evidence="8">
    <location>
        <begin position="262"/>
        <end position="529"/>
    </location>
</feature>
<feature type="domain" description="Gamma tubulin complex component C-terminal" evidence="7">
    <location>
        <begin position="678"/>
        <end position="923"/>
    </location>
</feature>
<keyword evidence="10" id="KW-1185">Reference proteome</keyword>
<evidence type="ECO:0000256" key="3">
    <source>
        <dbReference type="ARBA" id="ARBA00022701"/>
    </source>
</evidence>
<proteinExistence type="inferred from homology"/>
<dbReference type="GO" id="GO:0043015">
    <property type="term" value="F:gamma-tubulin binding"/>
    <property type="evidence" value="ECO:0007669"/>
    <property type="project" value="InterPro"/>
</dbReference>
<evidence type="ECO:0000256" key="1">
    <source>
        <dbReference type="ARBA" id="ARBA00010337"/>
    </source>
</evidence>
<gene>
    <name evidence="9" type="ORF">CLODIP_2_CD00236</name>
</gene>
<dbReference type="Gene3D" id="1.20.120.1900">
    <property type="entry name" value="Gamma-tubulin complex, C-terminal domain"/>
    <property type="match status" value="1"/>
</dbReference>
<dbReference type="GO" id="GO:0007020">
    <property type="term" value="P:microtubule nucleation"/>
    <property type="evidence" value="ECO:0007669"/>
    <property type="project" value="InterPro"/>
</dbReference>
<dbReference type="GO" id="GO:0000930">
    <property type="term" value="C:gamma-tubulin complex"/>
    <property type="evidence" value="ECO:0007669"/>
    <property type="project" value="TreeGrafter"/>
</dbReference>
<dbReference type="GO" id="GO:0051011">
    <property type="term" value="F:microtubule minus-end binding"/>
    <property type="evidence" value="ECO:0007669"/>
    <property type="project" value="TreeGrafter"/>
</dbReference>
<dbReference type="AlphaFoldDB" id="A0A8S1E4D7"/>
<evidence type="ECO:0000256" key="4">
    <source>
        <dbReference type="ARBA" id="ARBA00023212"/>
    </source>
</evidence>
<dbReference type="InterPro" id="IPR007259">
    <property type="entry name" value="GCP"/>
</dbReference>
<dbReference type="InterPro" id="IPR040457">
    <property type="entry name" value="GCP_C"/>
</dbReference>
<dbReference type="InterPro" id="IPR041470">
    <property type="entry name" value="GCP_N"/>
</dbReference>
<dbReference type="InterPro" id="IPR042241">
    <property type="entry name" value="GCP_C_sf"/>
</dbReference>
<dbReference type="GO" id="GO:0005874">
    <property type="term" value="C:microtubule"/>
    <property type="evidence" value="ECO:0007669"/>
    <property type="project" value="UniProtKB-KW"/>
</dbReference>
<keyword evidence="4 5" id="KW-0206">Cytoskeleton</keyword>
<dbReference type="Proteomes" id="UP000494165">
    <property type="component" value="Unassembled WGS sequence"/>
</dbReference>
<keyword evidence="2 5" id="KW-0963">Cytoplasm</keyword>
<dbReference type="PANTHER" id="PTHR19302:SF33">
    <property type="entry name" value="GAMMA-TUBULIN COMPLEX COMPONENT 5"/>
    <property type="match status" value="1"/>
</dbReference>
<dbReference type="Pfam" id="PF04130">
    <property type="entry name" value="GCP_C_terminal"/>
    <property type="match status" value="1"/>
</dbReference>
<evidence type="ECO:0000259" key="7">
    <source>
        <dbReference type="Pfam" id="PF04130"/>
    </source>
</evidence>
<dbReference type="GO" id="GO:0000278">
    <property type="term" value="P:mitotic cell cycle"/>
    <property type="evidence" value="ECO:0007669"/>
    <property type="project" value="TreeGrafter"/>
</dbReference>
<evidence type="ECO:0000256" key="5">
    <source>
        <dbReference type="RuleBase" id="RU363050"/>
    </source>
</evidence>
<feature type="compositionally biased region" description="Polar residues" evidence="6">
    <location>
        <begin position="170"/>
        <end position="190"/>
    </location>
</feature>
<dbReference type="PANTHER" id="PTHR19302">
    <property type="entry name" value="GAMMA TUBULIN COMPLEX PROTEIN"/>
    <property type="match status" value="1"/>
</dbReference>
<accession>A0A8S1E4D7</accession>
<dbReference type="GO" id="GO:0000922">
    <property type="term" value="C:spindle pole"/>
    <property type="evidence" value="ECO:0007669"/>
    <property type="project" value="InterPro"/>
</dbReference>
<dbReference type="OrthoDB" id="66546at2759"/>
<protein>
    <recommendedName>
        <fullName evidence="5">Gamma-tubulin complex component</fullName>
    </recommendedName>
</protein>
<evidence type="ECO:0000313" key="10">
    <source>
        <dbReference type="Proteomes" id="UP000494165"/>
    </source>
</evidence>
<dbReference type="GO" id="GO:0031122">
    <property type="term" value="P:cytoplasmic microtubule organization"/>
    <property type="evidence" value="ECO:0007669"/>
    <property type="project" value="TreeGrafter"/>
</dbReference>
<dbReference type="EMBL" id="CADEPI010000800">
    <property type="protein sequence ID" value="CAB3388506.1"/>
    <property type="molecule type" value="Genomic_DNA"/>
</dbReference>
<sequence>MSRYAPREMTEGLSKLITCVAGFKRGEENHQRCMDYALSMIFNATYSDTYKGQVKSDVDALVEKFTINVESERARKLDASFEKLFDLAEKMGTESKNNLIKIGRFLILMTNQSSLLGSGCSVIREEPLQASEEVDWHAYLNEGWQRDSGEENDSDLSDWSDHSDGEEVTQVEQFSSQLATEDDTGSSSDFLTSVEVGTSSVATPAKESGSSLDELNESWKACEPGYKYSGIKIDPKFPAPRLAQLCSTHSALRVLSEYAVVREIIMVLRDNSACGLVFKKEEEHKYTVLGDVTVCSLSPEMFRSVMGSVTPALSMLSKIHAFVEQMLPSALHSGFQHPPKTYQAYAAALELIFHRQNGFLLRLEDRVKSQDDIMTINSCLDALRPWFKFLFQVYRVHEAATFEKFHLQQYWVCSSKLLSVLWLEAERNPSLGISSVVFSLLLISLKPYLDITENWFLFGSLDDPHEEFLISGEVAEADNNLDGDYMLHPFEQSLVDLGVIPMPLLKILANKGLTVGRSICLLRGLDCMEQTPKSLGNVSIYEELIGMLRAGLMASGKQEDCLPSDEAEPVREIRQTEVVEEQSDALEQYTLDFILSTSDAHLLEAYGDVLNLGIETDHSEEKFTFGQFTLPFGSADLCSVQSLNHVLCESVERILEARVRGVGKLAKELLKSKCKISDHLSAVHSVAFFQVFAMHEFCSFLNEEIRKDEDWHSWATWILLTNKLQVCLNEQHLEWSHLFSVRVAANFEPDAVSELTEGFPLMQLINRLSLHYSMQWPTHLVLNSANMKLYNDIFRFFLKIKCALSSLQRVALIDCHCVSGANAELTMSHRLWVLRAWVLFVLGTVHEHMLSNILLDMKQQLDERLEQASDFHSALQAHERFVRRSHFSCLLNAKHAAAQEHIMEIVGQAMVICDAFEKGSIEEQIVENMELKLNLALNFLAIFFDAISTSVNSVHLKGIAIALNEKAPIF</sequence>
<comment type="subcellular location">
    <subcellularLocation>
        <location evidence="5">Cytoplasm</location>
        <location evidence="5">Cytoskeleton</location>
        <location evidence="5">Microtubule organizing center</location>
    </subcellularLocation>
</comment>
<evidence type="ECO:0000256" key="6">
    <source>
        <dbReference type="SAM" id="MobiDB-lite"/>
    </source>
</evidence>
<name>A0A8S1E4D7_9INSE</name>
<dbReference type="GO" id="GO:0051225">
    <property type="term" value="P:spindle assembly"/>
    <property type="evidence" value="ECO:0007669"/>
    <property type="project" value="TreeGrafter"/>
</dbReference>
<evidence type="ECO:0000259" key="8">
    <source>
        <dbReference type="Pfam" id="PF17681"/>
    </source>
</evidence>
<evidence type="ECO:0000256" key="2">
    <source>
        <dbReference type="ARBA" id="ARBA00022490"/>
    </source>
</evidence>
<dbReference type="Pfam" id="PF17681">
    <property type="entry name" value="GCP_N_terminal"/>
    <property type="match status" value="1"/>
</dbReference>
<evidence type="ECO:0000313" key="9">
    <source>
        <dbReference type="EMBL" id="CAB3388506.1"/>
    </source>
</evidence>
<comment type="caution">
    <text evidence="9">The sequence shown here is derived from an EMBL/GenBank/DDBJ whole genome shotgun (WGS) entry which is preliminary data.</text>
</comment>
<dbReference type="GO" id="GO:0051321">
    <property type="term" value="P:meiotic cell cycle"/>
    <property type="evidence" value="ECO:0007669"/>
    <property type="project" value="TreeGrafter"/>
</dbReference>
<keyword evidence="3 5" id="KW-0493">Microtubule</keyword>
<feature type="region of interest" description="Disordered" evidence="6">
    <location>
        <begin position="144"/>
        <end position="190"/>
    </location>
</feature>
<organism evidence="9 10">
    <name type="scientific">Cloeon dipterum</name>
    <dbReference type="NCBI Taxonomy" id="197152"/>
    <lineage>
        <taxon>Eukaryota</taxon>
        <taxon>Metazoa</taxon>
        <taxon>Ecdysozoa</taxon>
        <taxon>Arthropoda</taxon>
        <taxon>Hexapoda</taxon>
        <taxon>Insecta</taxon>
        <taxon>Pterygota</taxon>
        <taxon>Palaeoptera</taxon>
        <taxon>Ephemeroptera</taxon>
        <taxon>Pisciforma</taxon>
        <taxon>Baetidae</taxon>
        <taxon>Cloeon</taxon>
    </lineage>
</organism>
<comment type="similarity">
    <text evidence="1 5">Belongs to the TUBGCP family.</text>
</comment>
<reference evidence="9 10" key="1">
    <citation type="submission" date="2020-04" db="EMBL/GenBank/DDBJ databases">
        <authorList>
            <person name="Alioto T."/>
            <person name="Alioto T."/>
            <person name="Gomez Garrido J."/>
        </authorList>
    </citation>
    <scope>NUCLEOTIDE SEQUENCE [LARGE SCALE GENOMIC DNA]</scope>
</reference>
<dbReference type="InterPro" id="IPR059169">
    <property type="entry name" value="GCP5_N_ext"/>
</dbReference>
<dbReference type="CDD" id="cd22572">
    <property type="entry name" value="GCP5_NTD"/>
    <property type="match status" value="1"/>
</dbReference>